<feature type="transmembrane region" description="Helical" evidence="7">
    <location>
        <begin position="208"/>
        <end position="231"/>
    </location>
</feature>
<dbReference type="SUPFAM" id="SSF48652">
    <property type="entry name" value="Tetraspanin"/>
    <property type="match status" value="1"/>
</dbReference>
<proteinExistence type="inferred from homology"/>
<feature type="transmembrane region" description="Helical" evidence="7">
    <location>
        <begin position="54"/>
        <end position="75"/>
    </location>
</feature>
<keyword evidence="3 7" id="KW-0812">Transmembrane</keyword>
<evidence type="ECO:0000256" key="2">
    <source>
        <dbReference type="ARBA" id="ARBA00006840"/>
    </source>
</evidence>
<feature type="disulfide bond" evidence="6">
    <location>
        <begin position="144"/>
        <end position="179"/>
    </location>
</feature>
<organism evidence="8">
    <name type="scientific">Photinus pyralis</name>
    <name type="common">Common eastern firefly</name>
    <name type="synonym">Lampyris pyralis</name>
    <dbReference type="NCBI Taxonomy" id="7054"/>
    <lineage>
        <taxon>Eukaryota</taxon>
        <taxon>Metazoa</taxon>
        <taxon>Ecdysozoa</taxon>
        <taxon>Arthropoda</taxon>
        <taxon>Hexapoda</taxon>
        <taxon>Insecta</taxon>
        <taxon>Pterygota</taxon>
        <taxon>Neoptera</taxon>
        <taxon>Endopterygota</taxon>
        <taxon>Coleoptera</taxon>
        <taxon>Polyphaga</taxon>
        <taxon>Elateriformia</taxon>
        <taxon>Elateroidea</taxon>
        <taxon>Lampyridae</taxon>
        <taxon>Lampyrinae</taxon>
        <taxon>Photinus</taxon>
    </lineage>
</organism>
<evidence type="ECO:0000256" key="5">
    <source>
        <dbReference type="ARBA" id="ARBA00023136"/>
    </source>
</evidence>
<dbReference type="PANTHER" id="PTHR19282">
    <property type="entry name" value="TETRASPANIN"/>
    <property type="match status" value="1"/>
</dbReference>
<dbReference type="PRINTS" id="PR00259">
    <property type="entry name" value="TMFOUR"/>
</dbReference>
<dbReference type="PIRSF" id="PIRSF002419">
    <property type="entry name" value="Tetraspanin"/>
    <property type="match status" value="1"/>
</dbReference>
<evidence type="ECO:0000256" key="6">
    <source>
        <dbReference type="PIRSR" id="PIRSR002419-1"/>
    </source>
</evidence>
<dbReference type="InterPro" id="IPR008952">
    <property type="entry name" value="Tetraspanin_EC2_sf"/>
</dbReference>
<reference evidence="8" key="1">
    <citation type="journal article" date="2016" name="Sci. Rep.">
        <title>Molecular characterization of firefly nuptial gifts: a multi-omics approach sheds light on postcopulatory sexual selection.</title>
        <authorList>
            <person name="Al-Wathiqui N."/>
            <person name="Fallon T.R."/>
            <person name="South A."/>
            <person name="Weng J.K."/>
            <person name="Lewis S.M."/>
        </authorList>
    </citation>
    <scope>NUCLEOTIDE SEQUENCE</scope>
</reference>
<accession>A0A1Y1L9E2</accession>
<dbReference type="Gene3D" id="1.10.1450.10">
    <property type="entry name" value="Tetraspanin"/>
    <property type="match status" value="1"/>
</dbReference>
<name>A0A1Y1L9E2_PHOPY</name>
<keyword evidence="5 7" id="KW-0472">Membrane</keyword>
<keyword evidence="6" id="KW-1015">Disulfide bond</keyword>
<feature type="disulfide bond" evidence="6">
    <location>
        <begin position="145"/>
        <end position="163"/>
    </location>
</feature>
<feature type="transmembrane region" description="Helical" evidence="7">
    <location>
        <begin position="82"/>
        <end position="106"/>
    </location>
</feature>
<evidence type="ECO:0000256" key="3">
    <source>
        <dbReference type="ARBA" id="ARBA00022692"/>
    </source>
</evidence>
<dbReference type="PANTHER" id="PTHR19282:SF273">
    <property type="entry name" value="TETRASPANIN"/>
    <property type="match status" value="1"/>
</dbReference>
<dbReference type="Pfam" id="PF00335">
    <property type="entry name" value="Tetraspanin"/>
    <property type="match status" value="1"/>
</dbReference>
<evidence type="ECO:0000256" key="4">
    <source>
        <dbReference type="ARBA" id="ARBA00022989"/>
    </source>
</evidence>
<feature type="transmembrane region" description="Helical" evidence="7">
    <location>
        <begin position="12"/>
        <end position="34"/>
    </location>
</feature>
<dbReference type="AlphaFoldDB" id="A0A1Y1L9E2"/>
<dbReference type="CDD" id="cd03127">
    <property type="entry name" value="tetraspanin_LEL"/>
    <property type="match status" value="1"/>
</dbReference>
<keyword evidence="4 7" id="KW-1133">Transmembrane helix</keyword>
<sequence>METCEARIIKYILFIFNLIFAISGIALIVAGAVVLSDVGEFNHFMEGRILAPPVVLIIVGAIVFIVAFLGCFGAIRESYYLLMAFALCLLVIFIIELAVGIAAAVYKSDFEEVLKDTLKSSMDNYYSSKSDRLAWDNMQVKLECCGVEAPTDWPDKQRPFSCCHKTERTDAKPPESFHCVQAEPGDDILYSVGCFDRLQMKADSSAKILIGVGIGIAFVEIIGIILACWLASAIKDRDSKK</sequence>
<dbReference type="GO" id="GO:0005886">
    <property type="term" value="C:plasma membrane"/>
    <property type="evidence" value="ECO:0007669"/>
    <property type="project" value="TreeGrafter"/>
</dbReference>
<protein>
    <recommendedName>
        <fullName evidence="7">Tetraspanin</fullName>
    </recommendedName>
</protein>
<evidence type="ECO:0000256" key="7">
    <source>
        <dbReference type="RuleBase" id="RU361218"/>
    </source>
</evidence>
<dbReference type="InterPro" id="IPR018499">
    <property type="entry name" value="Tetraspanin/Peripherin"/>
</dbReference>
<comment type="similarity">
    <text evidence="2 7">Belongs to the tetraspanin (TM4SF) family.</text>
</comment>
<dbReference type="InterPro" id="IPR000301">
    <property type="entry name" value="Tetraspanin_animals"/>
</dbReference>
<evidence type="ECO:0000256" key="1">
    <source>
        <dbReference type="ARBA" id="ARBA00004141"/>
    </source>
</evidence>
<evidence type="ECO:0000313" key="8">
    <source>
        <dbReference type="EMBL" id="JAV70282.1"/>
    </source>
</evidence>
<comment type="subcellular location">
    <subcellularLocation>
        <location evidence="1 7">Membrane</location>
        <topology evidence="1 7">Multi-pass membrane protein</topology>
    </subcellularLocation>
</comment>
<dbReference type="EMBL" id="GEZM01061859">
    <property type="protein sequence ID" value="JAV70282.1"/>
    <property type="molecule type" value="Transcribed_RNA"/>
</dbReference>